<feature type="domain" description="Rieske" evidence="10">
    <location>
        <begin position="70"/>
        <end position="165"/>
    </location>
</feature>
<reference evidence="11" key="2">
    <citation type="submission" date="2022-10" db="EMBL/GenBank/DDBJ databases">
        <authorList>
            <consortium name="ENA_rothamsted_submissions"/>
            <consortium name="culmorum"/>
            <person name="King R."/>
        </authorList>
    </citation>
    <scope>NUCLEOTIDE SEQUENCE</scope>
</reference>
<evidence type="ECO:0000256" key="2">
    <source>
        <dbReference type="ARBA" id="ARBA00006442"/>
    </source>
</evidence>
<reference evidence="11" key="1">
    <citation type="submission" date="2022-01" db="EMBL/GenBank/DDBJ databases">
        <authorList>
            <person name="King R."/>
        </authorList>
    </citation>
    <scope>NUCLEOTIDE SEQUENCE</scope>
</reference>
<dbReference type="GO" id="GO:0016651">
    <property type="term" value="F:oxidoreductase activity, acting on NAD(P)H"/>
    <property type="evidence" value="ECO:0007669"/>
    <property type="project" value="TreeGrafter"/>
</dbReference>
<dbReference type="InterPro" id="IPR036188">
    <property type="entry name" value="FAD/NAD-bd_sf"/>
</dbReference>
<dbReference type="InterPro" id="IPR016156">
    <property type="entry name" value="FAD/NAD-linked_Rdtase_dimer_sf"/>
</dbReference>
<dbReference type="OrthoDB" id="432169at2759"/>
<keyword evidence="8" id="KW-0408">Iron</keyword>
<dbReference type="Gene3D" id="3.50.50.60">
    <property type="entry name" value="FAD/NAD(P)-binding domain"/>
    <property type="match status" value="2"/>
</dbReference>
<evidence type="ECO:0000256" key="9">
    <source>
        <dbReference type="ARBA" id="ARBA00023014"/>
    </source>
</evidence>
<evidence type="ECO:0000256" key="1">
    <source>
        <dbReference type="ARBA" id="ARBA00001974"/>
    </source>
</evidence>
<proteinExistence type="inferred from homology"/>
<dbReference type="PANTHER" id="PTHR43557">
    <property type="entry name" value="APOPTOSIS-INDUCING FACTOR 1"/>
    <property type="match status" value="1"/>
</dbReference>
<keyword evidence="6" id="KW-0274">FAD</keyword>
<evidence type="ECO:0000256" key="5">
    <source>
        <dbReference type="ARBA" id="ARBA00022723"/>
    </source>
</evidence>
<protein>
    <recommendedName>
        <fullName evidence="10">Rieske domain-containing protein</fullName>
    </recommendedName>
</protein>
<dbReference type="SUPFAM" id="SSF50022">
    <property type="entry name" value="ISP domain"/>
    <property type="match status" value="1"/>
</dbReference>
<keyword evidence="4" id="KW-0001">2Fe-2S</keyword>
<evidence type="ECO:0000313" key="11">
    <source>
        <dbReference type="EMBL" id="CAH1118551.1"/>
    </source>
</evidence>
<dbReference type="Pfam" id="PF00355">
    <property type="entry name" value="Rieske"/>
    <property type="match status" value="1"/>
</dbReference>
<evidence type="ECO:0000259" key="10">
    <source>
        <dbReference type="PROSITE" id="PS51296"/>
    </source>
</evidence>
<evidence type="ECO:0000256" key="6">
    <source>
        <dbReference type="ARBA" id="ARBA00022827"/>
    </source>
</evidence>
<dbReference type="InterPro" id="IPR017941">
    <property type="entry name" value="Rieske_2Fe-2S"/>
</dbReference>
<dbReference type="GO" id="GO:0051537">
    <property type="term" value="F:2 iron, 2 sulfur cluster binding"/>
    <property type="evidence" value="ECO:0007669"/>
    <property type="project" value="UniProtKB-KW"/>
</dbReference>
<evidence type="ECO:0000256" key="3">
    <source>
        <dbReference type="ARBA" id="ARBA00022630"/>
    </source>
</evidence>
<sequence>MIGKSMWQGLQSLESLLITSKQSLLVRYLNNWPKKRFLALKMGCSTSKLDLIQKQGLSTAPAAPEDYVEDVVCKVDDIKDNELKTFDLDEGKVLLVKQNGKISALGTKCTHYGAPLVSSALGDGRVRCQWHGACFNIATGDIEDFPGQDSLPCYKVTIDSDNVRVRALRSELKANKRVKVMAKRDAGATDHVVVVGGGPSGGTCVEVLRQEGFKGKITLVCRENYLPYDRVKVSKAMDFDIKKGQFREEAFYQQYDIEVLRGVEATSVDTEVKTVTLSTGNTLHYDKLFVATGCRPRKLEIPGADLKDVIVLRDYAHAEYTLSVLSEDKELVVVGGSFIAMEAANFCKGKVKKVTVVLRGELPFQPLLGPEIGKAFLDLFEQKGVHFVKNNSLSRVTDDGNGKVVGVELCDGTTLKADLVIMGVGSTYNTDFLKNSGVSMRPDGTVETDERLRTNVPEVYVGGDIAYAPVWSHGGKKSAIGHFPLAHYHGKVAAMNILGKETQLRTVPFFWTMLFGKSVRYCGHGKYDEIILHGSVENFKFVAFYLENGEVVATSSCGMDPIVSQFGERLARGEKLLKDHLQGDALAWAKQ</sequence>
<keyword evidence="12" id="KW-1185">Reference proteome</keyword>
<evidence type="ECO:0000256" key="7">
    <source>
        <dbReference type="ARBA" id="ARBA00023002"/>
    </source>
</evidence>
<dbReference type="Proteomes" id="UP001153737">
    <property type="component" value="Chromosome 11"/>
</dbReference>
<gene>
    <name evidence="11" type="ORF">PHAECO_LOCUS2733</name>
</gene>
<dbReference type="PRINTS" id="PR00368">
    <property type="entry name" value="FADPNR"/>
</dbReference>
<dbReference type="SUPFAM" id="SSF51905">
    <property type="entry name" value="FAD/NAD(P)-binding domain"/>
    <property type="match status" value="1"/>
</dbReference>
<keyword evidence="5" id="KW-0479">Metal-binding</keyword>
<keyword evidence="3" id="KW-0285">Flavoprotein</keyword>
<dbReference type="SUPFAM" id="SSF55424">
    <property type="entry name" value="FAD/NAD-linked reductases, dimerisation (C-terminal) domain"/>
    <property type="match status" value="1"/>
</dbReference>
<dbReference type="Pfam" id="PF07992">
    <property type="entry name" value="Pyr_redox_2"/>
    <property type="match status" value="1"/>
</dbReference>
<dbReference type="Gene3D" id="3.30.390.30">
    <property type="match status" value="1"/>
</dbReference>
<dbReference type="InterPro" id="IPR036922">
    <property type="entry name" value="Rieske_2Fe-2S_sf"/>
</dbReference>
<dbReference type="GO" id="GO:0005737">
    <property type="term" value="C:cytoplasm"/>
    <property type="evidence" value="ECO:0007669"/>
    <property type="project" value="TreeGrafter"/>
</dbReference>
<evidence type="ECO:0000313" key="12">
    <source>
        <dbReference type="Proteomes" id="UP001153737"/>
    </source>
</evidence>
<dbReference type="PANTHER" id="PTHR43557:SF2">
    <property type="entry name" value="RIESKE DOMAIN-CONTAINING PROTEIN-RELATED"/>
    <property type="match status" value="1"/>
</dbReference>
<comment type="cofactor">
    <cofactor evidence="1">
        <name>FAD</name>
        <dbReference type="ChEBI" id="CHEBI:57692"/>
    </cofactor>
</comment>
<keyword evidence="9" id="KW-0411">Iron-sulfur</keyword>
<dbReference type="PROSITE" id="PS51296">
    <property type="entry name" value="RIESKE"/>
    <property type="match status" value="1"/>
</dbReference>
<dbReference type="Gene3D" id="2.102.10.10">
    <property type="entry name" value="Rieske [2Fe-2S] iron-sulphur domain"/>
    <property type="match status" value="1"/>
</dbReference>
<name>A0A9P0DF62_PHACE</name>
<dbReference type="FunFam" id="2.102.10.10:FF:000003">
    <property type="entry name" value="apoptosis-inducing factor 3 isoform X2"/>
    <property type="match status" value="1"/>
</dbReference>
<accession>A0A9P0DF62</accession>
<dbReference type="EMBL" id="OU896717">
    <property type="protein sequence ID" value="CAH1118551.1"/>
    <property type="molecule type" value="Genomic_DNA"/>
</dbReference>
<dbReference type="CDD" id="cd03478">
    <property type="entry name" value="Rieske_AIFL_N"/>
    <property type="match status" value="1"/>
</dbReference>
<dbReference type="PRINTS" id="PR00411">
    <property type="entry name" value="PNDRDTASEI"/>
</dbReference>
<keyword evidence="7" id="KW-0560">Oxidoreductase</keyword>
<evidence type="ECO:0000256" key="8">
    <source>
        <dbReference type="ARBA" id="ARBA00023004"/>
    </source>
</evidence>
<dbReference type="InterPro" id="IPR050446">
    <property type="entry name" value="FAD-oxidoreductase/Apoptosis"/>
</dbReference>
<dbReference type="AlphaFoldDB" id="A0A9P0DF62"/>
<dbReference type="GO" id="GO:0046872">
    <property type="term" value="F:metal ion binding"/>
    <property type="evidence" value="ECO:0007669"/>
    <property type="project" value="UniProtKB-KW"/>
</dbReference>
<comment type="similarity">
    <text evidence="2">Belongs to the FAD-dependent oxidoreductase family.</text>
</comment>
<evidence type="ECO:0000256" key="4">
    <source>
        <dbReference type="ARBA" id="ARBA00022714"/>
    </source>
</evidence>
<dbReference type="InterPro" id="IPR023753">
    <property type="entry name" value="FAD/NAD-binding_dom"/>
</dbReference>
<organism evidence="11 12">
    <name type="scientific">Phaedon cochleariae</name>
    <name type="common">Mustard beetle</name>
    <dbReference type="NCBI Taxonomy" id="80249"/>
    <lineage>
        <taxon>Eukaryota</taxon>
        <taxon>Metazoa</taxon>
        <taxon>Ecdysozoa</taxon>
        <taxon>Arthropoda</taxon>
        <taxon>Hexapoda</taxon>
        <taxon>Insecta</taxon>
        <taxon>Pterygota</taxon>
        <taxon>Neoptera</taxon>
        <taxon>Endopterygota</taxon>
        <taxon>Coleoptera</taxon>
        <taxon>Polyphaga</taxon>
        <taxon>Cucujiformia</taxon>
        <taxon>Chrysomeloidea</taxon>
        <taxon>Chrysomelidae</taxon>
        <taxon>Chrysomelinae</taxon>
        <taxon>Chrysomelini</taxon>
        <taxon>Phaedon</taxon>
    </lineage>
</organism>